<sequence length="321" mass="35693">ESRHRPERRTERGREGDRRRLRRRPERHRRSRDDRPAGAEGGRGKGGPSRALAPDPALQEHDRRVLDHAPLDLLRPVRRGAGPQGRLRDELGREARPAEWRASLRDRPARTRRLLPCARGCSRHPHRGPGRHGPRHHPGDDPRPHHGLLRRLGRQRPLAAHRRRPGPAADHPGGRGGRGARTVEPHGDRHRRPGLHAAHRPHRPVGGARRAAARLRPGRAPAERARAVHHVPRDPAQRHAADPGRVHGPAGLRHLHRGRSVVPGLRHPGTISRLGALHLRELHVPVQRQLVAGDVPGARHRLARRGGQPHLGRHPPGGGAV</sequence>
<feature type="compositionally biased region" description="Basic residues" evidence="1">
    <location>
        <begin position="121"/>
        <end position="136"/>
    </location>
</feature>
<feature type="compositionally biased region" description="Basic and acidic residues" evidence="1">
    <location>
        <begin position="86"/>
        <end position="109"/>
    </location>
</feature>
<feature type="compositionally biased region" description="Basic residues" evidence="1">
    <location>
        <begin position="188"/>
        <end position="203"/>
    </location>
</feature>
<feature type="compositionally biased region" description="Basic and acidic residues" evidence="1">
    <location>
        <begin position="221"/>
        <end position="245"/>
    </location>
</feature>
<gene>
    <name evidence="2" type="ORF">AVDCRST_MAG79-2343</name>
</gene>
<evidence type="ECO:0000256" key="1">
    <source>
        <dbReference type="SAM" id="MobiDB-lite"/>
    </source>
</evidence>
<feature type="compositionally biased region" description="Basic residues" evidence="1">
    <location>
        <begin position="145"/>
        <end position="165"/>
    </location>
</feature>
<feature type="compositionally biased region" description="Basic and acidic residues" evidence="1">
    <location>
        <begin position="58"/>
        <end position="70"/>
    </location>
</feature>
<protein>
    <submittedName>
        <fullName evidence="2">Dipeptide transport system permease protein DppC</fullName>
    </submittedName>
</protein>
<dbReference type="EMBL" id="CADCWC010000351">
    <property type="protein sequence ID" value="CAA9546435.1"/>
    <property type="molecule type" value="Genomic_DNA"/>
</dbReference>
<feature type="non-terminal residue" evidence="2">
    <location>
        <position position="321"/>
    </location>
</feature>
<feature type="non-terminal residue" evidence="2">
    <location>
        <position position="1"/>
    </location>
</feature>
<reference evidence="2" key="1">
    <citation type="submission" date="2020-02" db="EMBL/GenBank/DDBJ databases">
        <authorList>
            <person name="Meier V. D."/>
        </authorList>
    </citation>
    <scope>NUCLEOTIDE SEQUENCE</scope>
    <source>
        <strain evidence="2">AVDCRST_MAG79</strain>
    </source>
</reference>
<feature type="region of interest" description="Disordered" evidence="1">
    <location>
        <begin position="1"/>
        <end position="246"/>
    </location>
</feature>
<feature type="compositionally biased region" description="Basic and acidic residues" evidence="1">
    <location>
        <begin position="8"/>
        <end position="18"/>
    </location>
</feature>
<proteinExistence type="predicted"/>
<feature type="compositionally biased region" description="Basic residues" evidence="1">
    <location>
        <begin position="19"/>
        <end position="30"/>
    </location>
</feature>
<name>A0A6J4UF41_9ACTN</name>
<dbReference type="AlphaFoldDB" id="A0A6J4UF41"/>
<accession>A0A6J4UF41</accession>
<organism evidence="2">
    <name type="scientific">uncultured Thermoleophilia bacterium</name>
    <dbReference type="NCBI Taxonomy" id="1497501"/>
    <lineage>
        <taxon>Bacteria</taxon>
        <taxon>Bacillati</taxon>
        <taxon>Actinomycetota</taxon>
        <taxon>Thermoleophilia</taxon>
        <taxon>environmental samples</taxon>
    </lineage>
</organism>
<evidence type="ECO:0000313" key="2">
    <source>
        <dbReference type="EMBL" id="CAA9546435.1"/>
    </source>
</evidence>